<proteinExistence type="predicted"/>
<reference evidence="2" key="1">
    <citation type="submission" date="2022-06" db="EMBL/GenBank/DDBJ databases">
        <title>Detection of beta-lactamases in bacteria of animal origin.</title>
        <authorList>
            <person name="Mlynarcik P."/>
            <person name="Zdarska V."/>
            <person name="Chudobova H."/>
            <person name="Prochazkova P."/>
            <person name="Hricova K."/>
            <person name="Mezerova K."/>
            <person name="Bardon J."/>
            <person name="Dolejska M."/>
            <person name="Sukkar I."/>
            <person name="Kolar M."/>
        </authorList>
    </citation>
    <scope>NUCLEOTIDE SEQUENCE</scope>
    <source>
        <strain evidence="2">S 300-3</strain>
    </source>
</reference>
<dbReference type="Proteomes" id="UP001165292">
    <property type="component" value="Unassembled WGS sequence"/>
</dbReference>
<evidence type="ECO:0000313" key="2">
    <source>
        <dbReference type="EMBL" id="MCO7544904.1"/>
    </source>
</evidence>
<dbReference type="EMBL" id="JAMYBS010000008">
    <property type="protein sequence ID" value="MCO7544904.1"/>
    <property type="molecule type" value="Genomic_DNA"/>
</dbReference>
<sequence length="129" mass="14257">MSSQRLALDAQTALAYVGQTVLVELRWDEEPESFWQCMHILGIVLPMEGVCDLAYFMGLNVSSQLDHPNEVYFSDICTIRVMRHRDRHGSGNVLGRIALPKHARSRAALPARRNSSTVPSNGSTGAAHP</sequence>
<feature type="compositionally biased region" description="Polar residues" evidence="1">
    <location>
        <begin position="113"/>
        <end position="129"/>
    </location>
</feature>
<dbReference type="AlphaFoldDB" id="A0AA41WG65"/>
<organism evidence="2 3">
    <name type="scientific">Stutzerimonas nitrititolerans</name>
    <dbReference type="NCBI Taxonomy" id="2482751"/>
    <lineage>
        <taxon>Bacteria</taxon>
        <taxon>Pseudomonadati</taxon>
        <taxon>Pseudomonadota</taxon>
        <taxon>Gammaproteobacteria</taxon>
        <taxon>Pseudomonadales</taxon>
        <taxon>Pseudomonadaceae</taxon>
        <taxon>Stutzerimonas</taxon>
    </lineage>
</organism>
<feature type="region of interest" description="Disordered" evidence="1">
    <location>
        <begin position="103"/>
        <end position="129"/>
    </location>
</feature>
<dbReference type="RefSeq" id="WP_115028242.1">
    <property type="nucleotide sequence ID" value="NZ_DAMDLZ010000011.1"/>
</dbReference>
<gene>
    <name evidence="2" type="ORF">NJF43_09095</name>
</gene>
<evidence type="ECO:0000256" key="1">
    <source>
        <dbReference type="SAM" id="MobiDB-lite"/>
    </source>
</evidence>
<name>A0AA41WG65_9GAMM</name>
<accession>A0AA41WG65</accession>
<comment type="caution">
    <text evidence="2">The sequence shown here is derived from an EMBL/GenBank/DDBJ whole genome shotgun (WGS) entry which is preliminary data.</text>
</comment>
<protein>
    <submittedName>
        <fullName evidence="2">Uncharacterized protein</fullName>
    </submittedName>
</protein>
<evidence type="ECO:0000313" key="3">
    <source>
        <dbReference type="Proteomes" id="UP001165292"/>
    </source>
</evidence>